<feature type="compositionally biased region" description="Basic and acidic residues" evidence="1">
    <location>
        <begin position="298"/>
        <end position="315"/>
    </location>
</feature>
<dbReference type="GeneID" id="87872308"/>
<feature type="compositionally biased region" description="Basic residues" evidence="1">
    <location>
        <begin position="12"/>
        <end position="22"/>
    </location>
</feature>
<dbReference type="EMBL" id="JAULSX010000002">
    <property type="protein sequence ID" value="KAK3497319.1"/>
    <property type="molecule type" value="Genomic_DNA"/>
</dbReference>
<name>A0AAJ0MU80_9PEZI</name>
<accession>A0AAJ0MU80</accession>
<dbReference type="Pfam" id="PF07985">
    <property type="entry name" value="SRR1"/>
    <property type="match status" value="1"/>
</dbReference>
<evidence type="ECO:0000313" key="3">
    <source>
        <dbReference type="EMBL" id="KAK3497319.1"/>
    </source>
</evidence>
<feature type="compositionally biased region" description="Polar residues" evidence="1">
    <location>
        <begin position="258"/>
        <end position="274"/>
    </location>
</feature>
<protein>
    <recommendedName>
        <fullName evidence="2">SRR1-like domain-containing protein</fullName>
    </recommendedName>
</protein>
<dbReference type="PANTHER" id="PTHR42080:SF1">
    <property type="entry name" value="SRR1-LIKE DOMAIN-CONTAINING PROTEIN"/>
    <property type="match status" value="1"/>
</dbReference>
<dbReference type="InterPro" id="IPR012942">
    <property type="entry name" value="SRR1-like"/>
</dbReference>
<reference evidence="3 4" key="1">
    <citation type="journal article" date="2023" name="Mol. Phylogenet. Evol.">
        <title>Genome-scale phylogeny and comparative genomics of the fungal order Sordariales.</title>
        <authorList>
            <person name="Hensen N."/>
            <person name="Bonometti L."/>
            <person name="Westerberg I."/>
            <person name="Brannstrom I.O."/>
            <person name="Guillou S."/>
            <person name="Cros-Aarteil S."/>
            <person name="Calhoun S."/>
            <person name="Haridas S."/>
            <person name="Kuo A."/>
            <person name="Mondo S."/>
            <person name="Pangilinan J."/>
            <person name="Riley R."/>
            <person name="LaButti K."/>
            <person name="Andreopoulos B."/>
            <person name="Lipzen A."/>
            <person name="Chen C."/>
            <person name="Yan M."/>
            <person name="Daum C."/>
            <person name="Ng V."/>
            <person name="Clum A."/>
            <person name="Steindorff A."/>
            <person name="Ohm R.A."/>
            <person name="Martin F."/>
            <person name="Silar P."/>
            <person name="Natvig D.O."/>
            <person name="Lalanne C."/>
            <person name="Gautier V."/>
            <person name="Ament-Velasquez S.L."/>
            <person name="Kruys A."/>
            <person name="Hutchinson M.I."/>
            <person name="Powell A.J."/>
            <person name="Barry K."/>
            <person name="Miller A.N."/>
            <person name="Grigoriev I.V."/>
            <person name="Debuchy R."/>
            <person name="Gladieux P."/>
            <person name="Hiltunen Thoren M."/>
            <person name="Johannesson H."/>
        </authorList>
    </citation>
    <scope>NUCLEOTIDE SEQUENCE [LARGE SCALE GENOMIC DNA]</scope>
    <source>
        <strain evidence="3 4">FGSC 10403</strain>
    </source>
</reference>
<evidence type="ECO:0000256" key="1">
    <source>
        <dbReference type="SAM" id="MobiDB-lite"/>
    </source>
</evidence>
<feature type="compositionally biased region" description="Basic and acidic residues" evidence="1">
    <location>
        <begin position="24"/>
        <end position="33"/>
    </location>
</feature>
<dbReference type="RefSeq" id="XP_062695583.1">
    <property type="nucleotide sequence ID" value="XM_062834686.1"/>
</dbReference>
<feature type="region of interest" description="Disordered" evidence="1">
    <location>
        <begin position="1"/>
        <end position="49"/>
    </location>
</feature>
<dbReference type="Proteomes" id="UP001285908">
    <property type="component" value="Unassembled WGS sequence"/>
</dbReference>
<evidence type="ECO:0000259" key="2">
    <source>
        <dbReference type="Pfam" id="PF07985"/>
    </source>
</evidence>
<feature type="compositionally biased region" description="Polar residues" evidence="1">
    <location>
        <begin position="1"/>
        <end position="11"/>
    </location>
</feature>
<organism evidence="3 4">
    <name type="scientific">Neurospora hispaniola</name>
    <dbReference type="NCBI Taxonomy" id="588809"/>
    <lineage>
        <taxon>Eukaryota</taxon>
        <taxon>Fungi</taxon>
        <taxon>Dikarya</taxon>
        <taxon>Ascomycota</taxon>
        <taxon>Pezizomycotina</taxon>
        <taxon>Sordariomycetes</taxon>
        <taxon>Sordariomycetidae</taxon>
        <taxon>Sordariales</taxon>
        <taxon>Sordariaceae</taxon>
        <taxon>Neurospora</taxon>
    </lineage>
</organism>
<feature type="domain" description="SRR1-like" evidence="2">
    <location>
        <begin position="81"/>
        <end position="245"/>
    </location>
</feature>
<evidence type="ECO:0000313" key="4">
    <source>
        <dbReference type="Proteomes" id="UP001285908"/>
    </source>
</evidence>
<gene>
    <name evidence="3" type="ORF">B0T23DRAFT_312421</name>
</gene>
<comment type="caution">
    <text evidence="3">The sequence shown here is derived from an EMBL/GenBank/DDBJ whole genome shotgun (WGS) entry which is preliminary data.</text>
</comment>
<keyword evidence="4" id="KW-1185">Reference proteome</keyword>
<proteinExistence type="predicted"/>
<feature type="region of interest" description="Disordered" evidence="1">
    <location>
        <begin position="249"/>
        <end position="321"/>
    </location>
</feature>
<dbReference type="AlphaFoldDB" id="A0AAJ0MU80"/>
<dbReference type="PANTHER" id="PTHR42080">
    <property type="entry name" value="SRR1 DOMAIN-CONTAINING PROTEIN"/>
    <property type="match status" value="1"/>
</dbReference>
<sequence>MPQQDGEWSQVSRKRGRIRNVPKPKTDADESKENGLGIRPNPNPEFTVSDIHKHHNTARQEWQISDCWETLKDLLATARSESNHPLITKAICFGPGPYDPSNGSFAARRTAHMQTAAFCAIVDFLESQCDHKIKRVIQEPMFTQIDKDFCVELGFEVADTPDAFPMVDEHTLVYGIHMELRTYYLALATLPAAFIGGGLEEWEKVVDFDPSLNEFIGPISKMDATYTKYPFPDMNYIFSSTTMYWRKGDDAPNIPGSPKTSLQEPPQASKQASDVTEALEGLKLSGQASEEKEPDTESSNHPEKLVEPNSCRESKPPTTED</sequence>